<protein>
    <recommendedName>
        <fullName evidence="1">Flagellar hook-length control protein-like C-terminal domain-containing protein</fullName>
    </recommendedName>
</protein>
<dbReference type="EMBL" id="LEOY01000002">
    <property type="protein sequence ID" value="RBR31744.1"/>
    <property type="molecule type" value="Genomic_DNA"/>
</dbReference>
<proteinExistence type="predicted"/>
<dbReference type="InterPro" id="IPR021136">
    <property type="entry name" value="Flagellar_hook_control-like_C"/>
</dbReference>
<dbReference type="Proteomes" id="UP000252800">
    <property type="component" value="Unassembled WGS sequence"/>
</dbReference>
<dbReference type="CDD" id="cd17470">
    <property type="entry name" value="T3SS_Flik_C"/>
    <property type="match status" value="1"/>
</dbReference>
<name>A0A366SIT9_9ENTE</name>
<organism evidence="2 3">
    <name type="scientific">Enterococcus cecorum</name>
    <dbReference type="NCBI Taxonomy" id="44008"/>
    <lineage>
        <taxon>Bacteria</taxon>
        <taxon>Bacillati</taxon>
        <taxon>Bacillota</taxon>
        <taxon>Bacilli</taxon>
        <taxon>Lactobacillales</taxon>
        <taxon>Enterococcaceae</taxon>
        <taxon>Enterococcus</taxon>
    </lineage>
</organism>
<reference evidence="2 3" key="1">
    <citation type="submission" date="2015-06" db="EMBL/GenBank/DDBJ databases">
        <title>The Genome Sequence of Enterococcus cecorum 170AEA1.</title>
        <authorList>
            <consortium name="The Broad Institute Genomics Platform"/>
            <consortium name="The Broad Institute Genome Sequencing Center for Infectious Disease"/>
            <person name="Earl A.M."/>
            <person name="Van Tyne D."/>
            <person name="Lebreton F."/>
            <person name="Saavedra J.T."/>
            <person name="Gilmore M.S."/>
            <person name="Manson McGuire A."/>
            <person name="Clock S."/>
            <person name="Crupain M."/>
            <person name="Rangan U."/>
            <person name="Young S."/>
            <person name="Abouelleil A."/>
            <person name="Cao P."/>
            <person name="Chapman S.B."/>
            <person name="Griggs A."/>
            <person name="Priest M."/>
            <person name="Shea T."/>
            <person name="Wortman J."/>
            <person name="Nusbaum C."/>
            <person name="Birren B."/>
        </authorList>
    </citation>
    <scope>NUCLEOTIDE SEQUENCE [LARGE SCALE GENOMIC DNA]</scope>
    <source>
        <strain evidence="2 3">170AEA1</strain>
    </source>
</reference>
<dbReference type="Gene3D" id="3.30.750.140">
    <property type="match status" value="1"/>
</dbReference>
<evidence type="ECO:0000259" key="1">
    <source>
        <dbReference type="Pfam" id="PF02120"/>
    </source>
</evidence>
<evidence type="ECO:0000313" key="2">
    <source>
        <dbReference type="EMBL" id="RBR31744.1"/>
    </source>
</evidence>
<feature type="domain" description="Flagellar hook-length control protein-like C-terminal" evidence="1">
    <location>
        <begin position="279"/>
        <end position="358"/>
    </location>
</feature>
<accession>A0A366SIT9</accession>
<dbReference type="RefSeq" id="WP_113783594.1">
    <property type="nucleotide sequence ID" value="NZ_KZ845739.1"/>
</dbReference>
<dbReference type="Pfam" id="PF02120">
    <property type="entry name" value="Flg_hook"/>
    <property type="match status" value="1"/>
</dbReference>
<sequence>MIQSINTKTFGITENKKNGIDNQPIVDVGIFLQTLAHSLANNDSTTGQFVSKDESKASGEITQVESKFEKDLVEQFMHFFSECGLDKEGFTTNYQLNSDSQIILTELVSQFNTKSIEQDDLISQLVQMINGSPELFRVFSEKVMNSDDYPLLKEMFVESNQLNLLHLHLPVLQKDELDYFVNSTTTTRFQKVDEQSTDAIQRNNILFTREGASEEKNKISTEKISVSNESQILSISEVNVLVSLVSADNMKSLNGNMSEKISVDNIQELPQKLASNLVEKVQEAKNPSMQQVTIELSPENLGKLEISIKITESKVQLEIHTDSQQTLKLMENFTNKFEQVLEKQQFLNQNVHNKTNTQVQLEHVQSPFQSLNHQFSQQGFQQNYTQQSQKFKNTFKAQEKVEKLEEEIKDKQINSTISILA</sequence>
<gene>
    <name evidence="2" type="ORF">EB18_00167</name>
</gene>
<comment type="caution">
    <text evidence="2">The sequence shown here is derived from an EMBL/GenBank/DDBJ whole genome shotgun (WGS) entry which is preliminary data.</text>
</comment>
<evidence type="ECO:0000313" key="3">
    <source>
        <dbReference type="Proteomes" id="UP000252800"/>
    </source>
</evidence>
<dbReference type="InterPro" id="IPR038610">
    <property type="entry name" value="FliK-like_C_sf"/>
</dbReference>
<dbReference type="AlphaFoldDB" id="A0A366SIT9"/>